<dbReference type="EMBL" id="CAJOBA010001791">
    <property type="protein sequence ID" value="CAF3614587.1"/>
    <property type="molecule type" value="Genomic_DNA"/>
</dbReference>
<dbReference type="EMBL" id="CAJOBC010003211">
    <property type="protein sequence ID" value="CAF3772453.1"/>
    <property type="molecule type" value="Genomic_DNA"/>
</dbReference>
<dbReference type="EMBL" id="CAJNOK010001791">
    <property type="protein sequence ID" value="CAF0830093.1"/>
    <property type="molecule type" value="Genomic_DNA"/>
</dbReference>
<dbReference type="Proteomes" id="UP000663829">
    <property type="component" value="Unassembled WGS sequence"/>
</dbReference>
<evidence type="ECO:0000313" key="4">
    <source>
        <dbReference type="EMBL" id="CAF3772453.1"/>
    </source>
</evidence>
<protein>
    <submittedName>
        <fullName evidence="2">Uncharacterized protein</fullName>
    </submittedName>
</protein>
<organism evidence="2 5">
    <name type="scientific">Didymodactylos carnosus</name>
    <dbReference type="NCBI Taxonomy" id="1234261"/>
    <lineage>
        <taxon>Eukaryota</taxon>
        <taxon>Metazoa</taxon>
        <taxon>Spiralia</taxon>
        <taxon>Gnathifera</taxon>
        <taxon>Rotifera</taxon>
        <taxon>Eurotatoria</taxon>
        <taxon>Bdelloidea</taxon>
        <taxon>Philodinida</taxon>
        <taxon>Philodinidae</taxon>
        <taxon>Didymodactylos</taxon>
    </lineage>
</organism>
<dbReference type="Proteomes" id="UP000677228">
    <property type="component" value="Unassembled WGS sequence"/>
</dbReference>
<evidence type="ECO:0000313" key="5">
    <source>
        <dbReference type="Proteomes" id="UP000663829"/>
    </source>
</evidence>
<accession>A0A814GT50</accession>
<dbReference type="AlphaFoldDB" id="A0A814GT50"/>
<reference evidence="2" key="1">
    <citation type="submission" date="2021-02" db="EMBL/GenBank/DDBJ databases">
        <authorList>
            <person name="Nowell W R."/>
        </authorList>
    </citation>
    <scope>NUCLEOTIDE SEQUENCE</scope>
</reference>
<evidence type="ECO:0000313" key="2">
    <source>
        <dbReference type="EMBL" id="CAF1000994.1"/>
    </source>
</evidence>
<keyword evidence="5" id="KW-1185">Reference proteome</keyword>
<evidence type="ECO:0000313" key="3">
    <source>
        <dbReference type="EMBL" id="CAF3614587.1"/>
    </source>
</evidence>
<dbReference type="Proteomes" id="UP000682733">
    <property type="component" value="Unassembled WGS sequence"/>
</dbReference>
<proteinExistence type="predicted"/>
<name>A0A814GT50_9BILA</name>
<dbReference type="Proteomes" id="UP000681722">
    <property type="component" value="Unassembled WGS sequence"/>
</dbReference>
<evidence type="ECO:0000313" key="1">
    <source>
        <dbReference type="EMBL" id="CAF0830093.1"/>
    </source>
</evidence>
<sequence>MILTQTINVCKFIFYINNLPWSRQTCKKKSTKSIFQSYFSYVTLEIDAHDDNRIAINFDDSGSNFDYTVEMHNADPAGY</sequence>
<comment type="caution">
    <text evidence="2">The sequence shown here is derived from an EMBL/GenBank/DDBJ whole genome shotgun (WGS) entry which is preliminary data.</text>
</comment>
<dbReference type="EMBL" id="CAJNOQ010003211">
    <property type="protein sequence ID" value="CAF1000994.1"/>
    <property type="molecule type" value="Genomic_DNA"/>
</dbReference>
<gene>
    <name evidence="2" type="ORF">GPM918_LOCUS13757</name>
    <name evidence="1" type="ORF">OVA965_LOCUS6098</name>
    <name evidence="4" type="ORF">SRO942_LOCUS13757</name>
    <name evidence="3" type="ORF">TMI583_LOCUS6094</name>
</gene>